<dbReference type="Proteomes" id="UP000230233">
    <property type="component" value="Chromosome V"/>
</dbReference>
<accession>A0A2G5TSI2</accession>
<dbReference type="EMBL" id="PDUG01000005">
    <property type="protein sequence ID" value="PIC30208.1"/>
    <property type="molecule type" value="Genomic_DNA"/>
</dbReference>
<gene>
    <name evidence="2" type="primary">Cnig_chr_V.g21530</name>
    <name evidence="2" type="ORF">B9Z55_021530</name>
</gene>
<dbReference type="AlphaFoldDB" id="A0A2G5TSI2"/>
<protein>
    <recommendedName>
        <fullName evidence="1">F-box domain-containing protein</fullName>
    </recommendedName>
</protein>
<evidence type="ECO:0000313" key="2">
    <source>
        <dbReference type="EMBL" id="PIC30208.1"/>
    </source>
</evidence>
<evidence type="ECO:0000313" key="3">
    <source>
        <dbReference type="Proteomes" id="UP000230233"/>
    </source>
</evidence>
<dbReference type="OrthoDB" id="10484656at2759"/>
<reference evidence="3" key="1">
    <citation type="submission" date="2017-10" db="EMBL/GenBank/DDBJ databases">
        <title>Rapid genome shrinkage in a self-fertile nematode reveals novel sperm competition proteins.</title>
        <authorList>
            <person name="Yin D."/>
            <person name="Schwarz E.M."/>
            <person name="Thomas C.G."/>
            <person name="Felde R.L."/>
            <person name="Korf I.F."/>
            <person name="Cutter A.D."/>
            <person name="Schartner C.M."/>
            <person name="Ralston E.J."/>
            <person name="Meyer B.J."/>
            <person name="Haag E.S."/>
        </authorList>
    </citation>
    <scope>NUCLEOTIDE SEQUENCE [LARGE SCALE GENOMIC DNA]</scope>
    <source>
        <strain evidence="3">JU1422</strain>
    </source>
</reference>
<dbReference type="InterPro" id="IPR001810">
    <property type="entry name" value="F-box_dom"/>
</dbReference>
<sequence>MPIRILFLPGKDLQYALNCMDIGDFIAFSLCSKRTRNLAKSSNRKIDSIIADVYQNFTCIEIRPSKVQRFQSDPNALFIYLHFSNPWIQLDRKNGIEVWRKQEFTQSDWIAHILSIFKGSVIEKLGISDVCPVSYLDNVQKIIPKCNKLEISEKCSAELTKRRF</sequence>
<name>A0A2G5TSI2_9PELO</name>
<dbReference type="Pfam" id="PF00646">
    <property type="entry name" value="F-box"/>
    <property type="match status" value="1"/>
</dbReference>
<feature type="domain" description="F-box" evidence="1">
    <location>
        <begin position="2"/>
        <end position="49"/>
    </location>
</feature>
<comment type="caution">
    <text evidence="2">The sequence shown here is derived from an EMBL/GenBank/DDBJ whole genome shotgun (WGS) entry which is preliminary data.</text>
</comment>
<organism evidence="2 3">
    <name type="scientific">Caenorhabditis nigoni</name>
    <dbReference type="NCBI Taxonomy" id="1611254"/>
    <lineage>
        <taxon>Eukaryota</taxon>
        <taxon>Metazoa</taxon>
        <taxon>Ecdysozoa</taxon>
        <taxon>Nematoda</taxon>
        <taxon>Chromadorea</taxon>
        <taxon>Rhabditida</taxon>
        <taxon>Rhabditina</taxon>
        <taxon>Rhabditomorpha</taxon>
        <taxon>Rhabditoidea</taxon>
        <taxon>Rhabditidae</taxon>
        <taxon>Peloderinae</taxon>
        <taxon>Caenorhabditis</taxon>
    </lineage>
</organism>
<dbReference type="PANTHER" id="PTHR22899:SF0">
    <property type="entry name" value="F-BOX ASSOCIATED DOMAIN-CONTAINING PROTEIN-RELATED"/>
    <property type="match status" value="1"/>
</dbReference>
<dbReference type="InterPro" id="IPR053222">
    <property type="entry name" value="Zygotic_Embryogenesis-Asso"/>
</dbReference>
<proteinExistence type="predicted"/>
<keyword evidence="3" id="KW-1185">Reference proteome</keyword>
<evidence type="ECO:0000259" key="1">
    <source>
        <dbReference type="PROSITE" id="PS50181"/>
    </source>
</evidence>
<dbReference type="PANTHER" id="PTHR22899">
    <property type="entry name" value="CYCLIN-RELATED F-BOX FAMILY"/>
    <property type="match status" value="1"/>
</dbReference>
<dbReference type="PROSITE" id="PS50181">
    <property type="entry name" value="FBOX"/>
    <property type="match status" value="1"/>
</dbReference>